<evidence type="ECO:0000256" key="1">
    <source>
        <dbReference type="SAM" id="MobiDB-lite"/>
    </source>
</evidence>
<accession>T1BEI5</accession>
<gene>
    <name evidence="3" type="ORF">B1B_10671</name>
</gene>
<dbReference type="AlphaFoldDB" id="T1BEI5"/>
<feature type="domain" description="DUF4440" evidence="2">
    <location>
        <begin position="34"/>
        <end position="141"/>
    </location>
</feature>
<reference evidence="3" key="1">
    <citation type="submission" date="2013-08" db="EMBL/GenBank/DDBJ databases">
        <authorList>
            <person name="Mendez C."/>
            <person name="Richter M."/>
            <person name="Ferrer M."/>
            <person name="Sanchez J."/>
        </authorList>
    </citation>
    <scope>NUCLEOTIDE SEQUENCE</scope>
</reference>
<evidence type="ECO:0000313" key="3">
    <source>
        <dbReference type="EMBL" id="EQD52565.1"/>
    </source>
</evidence>
<dbReference type="InterPro" id="IPR027843">
    <property type="entry name" value="DUF4440"/>
</dbReference>
<dbReference type="Pfam" id="PF14534">
    <property type="entry name" value="DUF4440"/>
    <property type="match status" value="1"/>
</dbReference>
<dbReference type="InterPro" id="IPR032710">
    <property type="entry name" value="NTF2-like_dom_sf"/>
</dbReference>
<feature type="region of interest" description="Disordered" evidence="1">
    <location>
        <begin position="146"/>
        <end position="166"/>
    </location>
</feature>
<proteinExistence type="predicted"/>
<organism evidence="3">
    <name type="scientific">mine drainage metagenome</name>
    <dbReference type="NCBI Taxonomy" id="410659"/>
    <lineage>
        <taxon>unclassified sequences</taxon>
        <taxon>metagenomes</taxon>
        <taxon>ecological metagenomes</taxon>
    </lineage>
</organism>
<comment type="caution">
    <text evidence="3">The sequence shown here is derived from an EMBL/GenBank/DDBJ whole genome shotgun (WGS) entry which is preliminary data.</text>
</comment>
<dbReference type="Gene3D" id="3.10.450.50">
    <property type="match status" value="1"/>
</dbReference>
<name>T1BEI5_9ZZZZ</name>
<reference evidence="3" key="2">
    <citation type="journal article" date="2014" name="ISME J.">
        <title>Microbial stratification in low pH oxic and suboxic macroscopic growths along an acid mine drainage.</title>
        <authorList>
            <person name="Mendez-Garcia C."/>
            <person name="Mesa V."/>
            <person name="Sprenger R.R."/>
            <person name="Richter M."/>
            <person name="Diez M.S."/>
            <person name="Solano J."/>
            <person name="Bargiela R."/>
            <person name="Golyshina O.V."/>
            <person name="Manteca A."/>
            <person name="Ramos J.L."/>
            <person name="Gallego J.R."/>
            <person name="Llorente I."/>
            <person name="Martins Dos Santos V.A."/>
            <person name="Jensen O.N."/>
            <person name="Pelaez A.I."/>
            <person name="Sanchez J."/>
            <person name="Ferrer M."/>
        </authorList>
    </citation>
    <scope>NUCLEOTIDE SEQUENCE</scope>
</reference>
<protein>
    <recommendedName>
        <fullName evidence="2">DUF4440 domain-containing protein</fullName>
    </recommendedName>
</protein>
<dbReference type="SUPFAM" id="SSF54427">
    <property type="entry name" value="NTF2-like"/>
    <property type="match status" value="1"/>
</dbReference>
<dbReference type="EMBL" id="AUZY01006948">
    <property type="protein sequence ID" value="EQD52565.1"/>
    <property type="molecule type" value="Genomic_DNA"/>
</dbReference>
<evidence type="ECO:0000259" key="2">
    <source>
        <dbReference type="Pfam" id="PF14534"/>
    </source>
</evidence>
<sequence>MLIVCLVGAGLLSLGGCSASSEAIRRAREEAILRADRSFAREAVQHGLRQAYHHYFLPDAILLADQTRPIHGRHLIIERLPEGSSSPITWFPKEAIATAGGRLGMSWGYYEVSERTAKGQPTAVYGNYMTIWKKNHGHWRVSLEMQNAEPGPGSGFHRMQVHPAAS</sequence>